<dbReference type="EMBL" id="JBHUIV010000010">
    <property type="protein sequence ID" value="MFD2201201.1"/>
    <property type="molecule type" value="Genomic_DNA"/>
</dbReference>
<comment type="caution">
    <text evidence="1">The sequence shown here is derived from an EMBL/GenBank/DDBJ whole genome shotgun (WGS) entry which is preliminary data.</text>
</comment>
<dbReference type="Pfam" id="PF06037">
    <property type="entry name" value="DUF922"/>
    <property type="match status" value="1"/>
</dbReference>
<reference evidence="2" key="1">
    <citation type="journal article" date="2019" name="Int. J. Syst. Evol. Microbiol.">
        <title>The Global Catalogue of Microorganisms (GCM) 10K type strain sequencing project: providing services to taxonomists for standard genome sequencing and annotation.</title>
        <authorList>
            <consortium name="The Broad Institute Genomics Platform"/>
            <consortium name="The Broad Institute Genome Sequencing Center for Infectious Disease"/>
            <person name="Wu L."/>
            <person name="Ma J."/>
        </authorList>
    </citation>
    <scope>NUCLEOTIDE SEQUENCE [LARGE SCALE GENOMIC DNA]</scope>
    <source>
        <strain evidence="2">KCTC 19812</strain>
    </source>
</reference>
<sequence length="340" mass="39506">MNLFPNTKSQIETGYFFKEVIDFRLHKNSIGKVHDINGNRGDVTFKGNLDQLALHFFKNSIQPSKYEPQAIQVRIYELNLSEKLSSNKNIYEGEIQLIMGFFKIGSNEPVQLIDYSGSVNYRRSTNRMDMIENVVNRVFGAGLDYFNTWMNMQVGSNRHLATSVRLEINDEPKASNEDTVYYDPKRPLQWNDFSDRPNPKSRFNASIFASFSIQGRSLMESGSIVQTIELDVYMLPGQSWVRSTSDYALNHEQKHFDVARIVADRLVSKLKSIELNPDWYEATINDAYFDAYREMNRLQEIYDKETGHGTDKIAQEKWNRMIDEALAGDWSWIEEVLKEK</sequence>
<dbReference type="RefSeq" id="WP_380801112.1">
    <property type="nucleotide sequence ID" value="NZ_JBHUIV010000010.1"/>
</dbReference>
<keyword evidence="2" id="KW-1185">Reference proteome</keyword>
<dbReference type="InterPro" id="IPR010321">
    <property type="entry name" value="DUF922"/>
</dbReference>
<evidence type="ECO:0000313" key="1">
    <source>
        <dbReference type="EMBL" id="MFD2201201.1"/>
    </source>
</evidence>
<organism evidence="1 2">
    <name type="scientific">Shivajiella indica</name>
    <dbReference type="NCBI Taxonomy" id="872115"/>
    <lineage>
        <taxon>Bacteria</taxon>
        <taxon>Pseudomonadati</taxon>
        <taxon>Bacteroidota</taxon>
        <taxon>Cytophagia</taxon>
        <taxon>Cytophagales</taxon>
        <taxon>Cyclobacteriaceae</taxon>
        <taxon>Shivajiella</taxon>
    </lineage>
</organism>
<evidence type="ECO:0008006" key="3">
    <source>
        <dbReference type="Google" id="ProtNLM"/>
    </source>
</evidence>
<name>A0ABW5B7P9_9BACT</name>
<evidence type="ECO:0000313" key="2">
    <source>
        <dbReference type="Proteomes" id="UP001597414"/>
    </source>
</evidence>
<accession>A0ABW5B7P9</accession>
<proteinExistence type="predicted"/>
<dbReference type="Proteomes" id="UP001597414">
    <property type="component" value="Unassembled WGS sequence"/>
</dbReference>
<protein>
    <recommendedName>
        <fullName evidence="3">DUF922 domain-containing protein</fullName>
    </recommendedName>
</protein>
<gene>
    <name evidence="1" type="ORF">ACFSKV_06470</name>
</gene>